<keyword evidence="1" id="KW-0040">ANK repeat</keyword>
<dbReference type="Pfam" id="PF01843">
    <property type="entry name" value="DIL"/>
    <property type="match status" value="1"/>
</dbReference>
<feature type="region of interest" description="Disordered" evidence="2">
    <location>
        <begin position="997"/>
        <end position="1096"/>
    </location>
</feature>
<dbReference type="PANTHER" id="PTHR16027:SF6">
    <property type="entry name" value="DILUTE DOMAIN-CONTAINING PROTEIN"/>
    <property type="match status" value="1"/>
</dbReference>
<feature type="region of interest" description="Disordered" evidence="2">
    <location>
        <begin position="1"/>
        <end position="69"/>
    </location>
</feature>
<name>A0AAD9CXM7_PAPLA</name>
<dbReference type="PROSITE" id="PS50297">
    <property type="entry name" value="ANK_REP_REGION"/>
    <property type="match status" value="1"/>
</dbReference>
<dbReference type="InterPro" id="IPR037986">
    <property type="entry name" value="Myo5p-like_CBD_DIL"/>
</dbReference>
<dbReference type="GO" id="GO:0051020">
    <property type="term" value="F:GTPase binding"/>
    <property type="evidence" value="ECO:0007669"/>
    <property type="project" value="TreeGrafter"/>
</dbReference>
<dbReference type="SUPFAM" id="SSF48403">
    <property type="entry name" value="Ankyrin repeat"/>
    <property type="match status" value="1"/>
</dbReference>
<evidence type="ECO:0000313" key="5">
    <source>
        <dbReference type="Proteomes" id="UP001182556"/>
    </source>
</evidence>
<feature type="compositionally biased region" description="Acidic residues" evidence="2">
    <location>
        <begin position="302"/>
        <end position="328"/>
    </location>
</feature>
<dbReference type="AlphaFoldDB" id="A0AAD9CXM7"/>
<dbReference type="InterPro" id="IPR002110">
    <property type="entry name" value="Ankyrin_rpt"/>
</dbReference>
<feature type="region of interest" description="Disordered" evidence="2">
    <location>
        <begin position="561"/>
        <end position="594"/>
    </location>
</feature>
<accession>A0AAD9CXM7</accession>
<feature type="compositionally biased region" description="Low complexity" evidence="2">
    <location>
        <begin position="571"/>
        <end position="592"/>
    </location>
</feature>
<protein>
    <recommendedName>
        <fullName evidence="3">Dilute domain-containing protein</fullName>
    </recommendedName>
</protein>
<dbReference type="PROSITE" id="PS50088">
    <property type="entry name" value="ANK_REPEAT"/>
    <property type="match status" value="1"/>
</dbReference>
<comment type="caution">
    <text evidence="4">The sequence shown here is derived from an EMBL/GenBank/DDBJ whole genome shotgun (WGS) entry which is preliminary data.</text>
</comment>
<dbReference type="InterPro" id="IPR002710">
    <property type="entry name" value="Dilute_dom"/>
</dbReference>
<proteinExistence type="predicted"/>
<sequence>MPLSLVPESPTLLSACPSPDIRQQEPSGSRHAPVPRFLADPSPSSISALLHESSPEAGSAGSEGKGKGNDLRSRLILRHAVVWAVERGDVELVAWLTSLDGPWRALLDAEVQDIEDEDGWGLVGMAIQASCGRQDIEESVRLVVGRWGINLGPRGGTDRSGWTPLHLAALVSTPPLISFLLNRGASPHALTNRGLTPLDLVAGVPDRTDIAVFLEHSAAAGPSAPVSDSTSLSARRQAVLSRRRGRAADRLRKMDEEERERAVEQEREKWVRDMAGVIEVSPEILIPPGKRRRPESSHDSESGDLDVEDWREEMEDEQEEEEDVEEELLAGPSKPDADDTMLVFALTDLPAILDILITTYRPVCSPLDKRSLPANALYLHARFAFYRCDESWLEELLDGAVERIEQGVYANAEDLGYLAFWAYNTTVLLHLLQSDKDLAKACETEEVSLLGMMEELINAIHVFIIRVAERRIDTILDAALLDYEALEDFNDVRFEGEWSLFRSFGAKKRREILPKASQIFSGGAGNSAAATSEPASSPSLLGTLRDNVAAASPLKSLAKKASMQDLRGGHSSRSVSSDSTTTVSGNGATTTGEAGISPRQITDILSAVLMVLQLYEVNPAMTIQAFSQIFFWIACELFNRVLTRKKYLCRSKAVQIRMNITVLENWVRANGLPTQTATRFLDPVNQLLTWLQCLSQVREFDTLIGTMQTLKSINPLQMRRAVRDYRYEVNEGRMTDECAQYLAQLQRDWENRRLQMSLQAAENSRRGVVSDVPPLDLVVSTPIDDLFDGTTALSDFIPQTPPECFGELLDSRYMLPFFLPSETEYLVATPPTGAAFFNASIPTTLADGSRSSRPSSRSSFAFSRPMRWALPEPRVLRRLPRDFFAWLKEREAEQRHRRDALGPKSNVQPALDPPLGPSQRIAIATPTRTTIDTRLLAAVNEDDAADEETTPVKTSGSFPTKLGDGLPSPGLRVSDSLDQLRGQAQIPFELVRRVERQDSFEMKPRSSPTSSSIRATSPREAMARLQFDRAARSEEIHGSTSHSSPTDPFGPDGERAGGRKRWWTLGRTASDDSVGSVGGEGERRRREASEDTVVRV</sequence>
<dbReference type="SMART" id="SM00248">
    <property type="entry name" value="ANK"/>
    <property type="match status" value="2"/>
</dbReference>
<feature type="repeat" description="ANK" evidence="1">
    <location>
        <begin position="160"/>
        <end position="192"/>
    </location>
</feature>
<dbReference type="Gene3D" id="1.25.40.20">
    <property type="entry name" value="Ankyrin repeat-containing domain"/>
    <property type="match status" value="1"/>
</dbReference>
<feature type="region of interest" description="Disordered" evidence="2">
    <location>
        <begin position="219"/>
        <end position="265"/>
    </location>
</feature>
<dbReference type="PROSITE" id="PS51126">
    <property type="entry name" value="DILUTE"/>
    <property type="match status" value="1"/>
</dbReference>
<dbReference type="InterPro" id="IPR052072">
    <property type="entry name" value="Vascular_dev_regulator"/>
</dbReference>
<gene>
    <name evidence="4" type="ORF">DB88DRAFT_389488</name>
</gene>
<feature type="compositionally biased region" description="Basic and acidic residues" evidence="2">
    <location>
        <begin position="1026"/>
        <end position="1037"/>
    </location>
</feature>
<feature type="compositionally biased region" description="Basic and acidic residues" evidence="2">
    <location>
        <begin position="1080"/>
        <end position="1096"/>
    </location>
</feature>
<evidence type="ECO:0000256" key="2">
    <source>
        <dbReference type="SAM" id="MobiDB-lite"/>
    </source>
</evidence>
<feature type="compositionally biased region" description="Acidic residues" evidence="2">
    <location>
        <begin position="940"/>
        <end position="949"/>
    </location>
</feature>
<dbReference type="CDD" id="cd15473">
    <property type="entry name" value="Myo5p-like_CBD_DIL_ANK"/>
    <property type="match status" value="1"/>
</dbReference>
<evidence type="ECO:0000313" key="4">
    <source>
        <dbReference type="EMBL" id="KAK1922263.1"/>
    </source>
</evidence>
<keyword evidence="5" id="KW-1185">Reference proteome</keyword>
<feature type="domain" description="Dilute" evidence="3">
    <location>
        <begin position="398"/>
        <end position="748"/>
    </location>
</feature>
<evidence type="ECO:0000256" key="1">
    <source>
        <dbReference type="PROSITE-ProRule" id="PRU00023"/>
    </source>
</evidence>
<dbReference type="InterPro" id="IPR036770">
    <property type="entry name" value="Ankyrin_rpt-contain_sf"/>
</dbReference>
<organism evidence="4 5">
    <name type="scientific">Papiliotrema laurentii</name>
    <name type="common">Cryptococcus laurentii</name>
    <dbReference type="NCBI Taxonomy" id="5418"/>
    <lineage>
        <taxon>Eukaryota</taxon>
        <taxon>Fungi</taxon>
        <taxon>Dikarya</taxon>
        <taxon>Basidiomycota</taxon>
        <taxon>Agaricomycotina</taxon>
        <taxon>Tremellomycetes</taxon>
        <taxon>Tremellales</taxon>
        <taxon>Rhynchogastremaceae</taxon>
        <taxon>Papiliotrema</taxon>
    </lineage>
</organism>
<feature type="region of interest" description="Disordered" evidence="2">
    <location>
        <begin position="283"/>
        <end position="332"/>
    </location>
</feature>
<dbReference type="PANTHER" id="PTHR16027">
    <property type="entry name" value="DILUTE DOMAIN-CONTAINING PROTEIN YPR089W"/>
    <property type="match status" value="1"/>
</dbReference>
<dbReference type="Pfam" id="PF00023">
    <property type="entry name" value="Ank"/>
    <property type="match status" value="1"/>
</dbReference>
<feature type="region of interest" description="Disordered" evidence="2">
    <location>
        <begin position="940"/>
        <end position="967"/>
    </location>
</feature>
<evidence type="ECO:0000259" key="3">
    <source>
        <dbReference type="PROSITE" id="PS51126"/>
    </source>
</evidence>
<feature type="compositionally biased region" description="Basic and acidic residues" evidence="2">
    <location>
        <begin position="246"/>
        <end position="265"/>
    </location>
</feature>
<dbReference type="SMART" id="SM01132">
    <property type="entry name" value="DIL"/>
    <property type="match status" value="1"/>
</dbReference>
<reference evidence="4" key="1">
    <citation type="submission" date="2023-02" db="EMBL/GenBank/DDBJ databases">
        <title>Identification and recombinant expression of a fungal hydrolase from Papiliotrema laurentii that hydrolyzes apple cutin and clears colloidal polyester polyurethane.</title>
        <authorList>
            <consortium name="DOE Joint Genome Institute"/>
            <person name="Roman V.A."/>
            <person name="Bojanowski C."/>
            <person name="Crable B.R."/>
            <person name="Wagner D.N."/>
            <person name="Hung C.S."/>
            <person name="Nadeau L.J."/>
            <person name="Schratz L."/>
            <person name="Haridas S."/>
            <person name="Pangilinan J."/>
            <person name="Lipzen A."/>
            <person name="Na H."/>
            <person name="Yan M."/>
            <person name="Ng V."/>
            <person name="Grigoriev I.V."/>
            <person name="Spatafora J.W."/>
            <person name="Barlow D."/>
            <person name="Biffinger J."/>
            <person name="Kelley-Loughnane N."/>
            <person name="Varaljay V.A."/>
            <person name="Crookes-Goodson W.J."/>
        </authorList>
    </citation>
    <scope>NUCLEOTIDE SEQUENCE</scope>
    <source>
        <strain evidence="4">5307AH</strain>
    </source>
</reference>
<dbReference type="Proteomes" id="UP001182556">
    <property type="component" value="Unassembled WGS sequence"/>
</dbReference>
<feature type="region of interest" description="Disordered" evidence="2">
    <location>
        <begin position="894"/>
        <end position="920"/>
    </location>
</feature>
<feature type="compositionally biased region" description="Low complexity" evidence="2">
    <location>
        <begin position="1005"/>
        <end position="1019"/>
    </location>
</feature>
<dbReference type="EMBL" id="JAODAN010000009">
    <property type="protein sequence ID" value="KAK1922263.1"/>
    <property type="molecule type" value="Genomic_DNA"/>
</dbReference>